<dbReference type="AlphaFoldDB" id="A0AA36GVY0"/>
<protein>
    <submittedName>
        <fullName evidence="1">Uncharacterized protein</fullName>
    </submittedName>
</protein>
<dbReference type="Proteomes" id="UP001176961">
    <property type="component" value="Unassembled WGS sequence"/>
</dbReference>
<reference evidence="1" key="1">
    <citation type="submission" date="2023-07" db="EMBL/GenBank/DDBJ databases">
        <authorList>
            <consortium name="CYATHOMIX"/>
        </authorList>
    </citation>
    <scope>NUCLEOTIDE SEQUENCE</scope>
    <source>
        <strain evidence="1">N/A</strain>
    </source>
</reference>
<evidence type="ECO:0000313" key="1">
    <source>
        <dbReference type="EMBL" id="CAJ0599289.1"/>
    </source>
</evidence>
<evidence type="ECO:0000313" key="2">
    <source>
        <dbReference type="Proteomes" id="UP001176961"/>
    </source>
</evidence>
<accession>A0AA36GVY0</accession>
<proteinExistence type="predicted"/>
<sequence length="143" mass="15542">MAMPASATPPPRMRFKDAEYLLERGPRKNERCRATTKSKRACFSFLGQPSGITLNFLPAKQLLLSQWALLICGSLIRAISGQDPALAACAPTITVLFANMVWICADDASENTPRISVSRSSTSLVGITTSTSNLLVLMFSNFE</sequence>
<keyword evidence="2" id="KW-1185">Reference proteome</keyword>
<dbReference type="EMBL" id="CATQJL010000223">
    <property type="protein sequence ID" value="CAJ0599289.1"/>
    <property type="molecule type" value="Genomic_DNA"/>
</dbReference>
<comment type="caution">
    <text evidence="1">The sequence shown here is derived from an EMBL/GenBank/DDBJ whole genome shotgun (WGS) entry which is preliminary data.</text>
</comment>
<organism evidence="1 2">
    <name type="scientific">Cylicocyclus nassatus</name>
    <name type="common">Nematode worm</name>
    <dbReference type="NCBI Taxonomy" id="53992"/>
    <lineage>
        <taxon>Eukaryota</taxon>
        <taxon>Metazoa</taxon>
        <taxon>Ecdysozoa</taxon>
        <taxon>Nematoda</taxon>
        <taxon>Chromadorea</taxon>
        <taxon>Rhabditida</taxon>
        <taxon>Rhabditina</taxon>
        <taxon>Rhabditomorpha</taxon>
        <taxon>Strongyloidea</taxon>
        <taxon>Strongylidae</taxon>
        <taxon>Cylicocyclus</taxon>
    </lineage>
</organism>
<name>A0AA36GVY0_CYLNA</name>
<gene>
    <name evidence="1" type="ORF">CYNAS_LOCUS11272</name>
</gene>